<dbReference type="Proteomes" id="UP000436088">
    <property type="component" value="Unassembled WGS sequence"/>
</dbReference>
<comment type="similarity">
    <text evidence="1">Belongs to the plant acyltransferase family.</text>
</comment>
<evidence type="ECO:0000256" key="2">
    <source>
        <dbReference type="ARBA" id="ARBA00022679"/>
    </source>
</evidence>
<dbReference type="Gene3D" id="3.30.559.10">
    <property type="entry name" value="Chloramphenicol acetyltransferase-like domain"/>
    <property type="match status" value="2"/>
</dbReference>
<name>A0A6A3AQH5_HIBSY</name>
<comment type="caution">
    <text evidence="4">The sequence shown here is derived from an EMBL/GenBank/DDBJ whole genome shotgun (WGS) entry which is preliminary data.</text>
</comment>
<evidence type="ECO:0000256" key="3">
    <source>
        <dbReference type="ARBA" id="ARBA00023315"/>
    </source>
</evidence>
<protein>
    <submittedName>
        <fullName evidence="4">BAHD acyltransferase</fullName>
    </submittedName>
</protein>
<dbReference type="PANTHER" id="PTHR31623">
    <property type="entry name" value="F21J9.9"/>
    <property type="match status" value="1"/>
</dbReference>
<dbReference type="PANTHER" id="PTHR31623:SF46">
    <property type="entry name" value="VINORINE SYNTHASE-LIKE"/>
    <property type="match status" value="1"/>
</dbReference>
<dbReference type="AlphaFoldDB" id="A0A6A3AQH5"/>
<dbReference type="EMBL" id="VEPZ02000982">
    <property type="protein sequence ID" value="KAE8705495.1"/>
    <property type="molecule type" value="Genomic_DNA"/>
</dbReference>
<sequence>MKLEVEVVFKEMIKPSSPTPHELGHHQLSSIDQEVAPVYNHLVLFYPTKPNVQTNNISIPDLHHFKLSVSQALTHFHPLAGRIRNNSFVDCNDEGVPFKGAKVRCRLSDFLHDPVPEELNKLFPFPLDDAAELPMGIQFNAFDCGGIGIGLCVSHKIGDASSYFTFLNTWAAISRGDDKNVVKPEFVSDKLFPARNSSPPEPWLAPTSEKNVDTKRVVFTSSKIEEIRAKYAAENGIHPSRIEALSSFIWTRFVASTKEKPAQDEFYVILHTVNLRTRFEPPLSAQSFGNIFHLARTVPSMEKENDGGSYNLVSQMRESIRKIDKDYVRKLRVGESGSFKGKTIPFIFTSLCRFPLYEADFGWGEPVWVSSANLGTRNLVVFMDTANGDGIEAWIHLNEGDMVEFGSNEELLNIDSITRQPTWNTEVLNCATDKVGNHFLNKNWDNQVDQSDPFEPALSSMVSSPAASNVPVSGENVMMRELIAKLGNICNSGDASCYNTSLIFCKDFWFQKRQLTCEILIHLVTRKLTEKDCVVLIEKIKQRLHHWSARNLSYAGRLELIRSVLFSVLNYWYRQLILPNSILAKVDQLCSRFFWKGDDKPAKGARVSWDFICFSKVEGGIGLKNTKIWNKACSIDLIRKILAGHGSLWVAWLKTYVFKDPDFWNFVAGSNVSWSINRLLKLCPTDSSSSPYQVLLDYQLEIGYSKWEFQQKGPVLTAKTIKKQETIFSANALLLFDFGAPSYRLMA</sequence>
<accession>A0A6A3AQH5</accession>
<dbReference type="InterPro" id="IPR023213">
    <property type="entry name" value="CAT-like_dom_sf"/>
</dbReference>
<keyword evidence="2" id="KW-0808">Transferase</keyword>
<gene>
    <name evidence="4" type="ORF">F3Y22_tig00110429pilonHSYRG01445</name>
</gene>
<evidence type="ECO:0000313" key="4">
    <source>
        <dbReference type="EMBL" id="KAE8705495.1"/>
    </source>
</evidence>
<keyword evidence="5" id="KW-1185">Reference proteome</keyword>
<proteinExistence type="inferred from homology"/>
<dbReference type="Pfam" id="PF02458">
    <property type="entry name" value="Transferase"/>
    <property type="match status" value="1"/>
</dbReference>
<organism evidence="4 5">
    <name type="scientific">Hibiscus syriacus</name>
    <name type="common">Rose of Sharon</name>
    <dbReference type="NCBI Taxonomy" id="106335"/>
    <lineage>
        <taxon>Eukaryota</taxon>
        <taxon>Viridiplantae</taxon>
        <taxon>Streptophyta</taxon>
        <taxon>Embryophyta</taxon>
        <taxon>Tracheophyta</taxon>
        <taxon>Spermatophyta</taxon>
        <taxon>Magnoliopsida</taxon>
        <taxon>eudicotyledons</taxon>
        <taxon>Gunneridae</taxon>
        <taxon>Pentapetalae</taxon>
        <taxon>rosids</taxon>
        <taxon>malvids</taxon>
        <taxon>Malvales</taxon>
        <taxon>Malvaceae</taxon>
        <taxon>Malvoideae</taxon>
        <taxon>Hibiscus</taxon>
    </lineage>
</organism>
<keyword evidence="3 4" id="KW-0012">Acyltransferase</keyword>
<reference evidence="4" key="1">
    <citation type="submission" date="2019-09" db="EMBL/GenBank/DDBJ databases">
        <title>Draft genome information of white flower Hibiscus syriacus.</title>
        <authorList>
            <person name="Kim Y.-M."/>
        </authorList>
    </citation>
    <scope>NUCLEOTIDE SEQUENCE [LARGE SCALE GENOMIC DNA]</scope>
    <source>
        <strain evidence="4">YM2019G1</strain>
    </source>
</reference>
<evidence type="ECO:0000313" key="5">
    <source>
        <dbReference type="Proteomes" id="UP000436088"/>
    </source>
</evidence>
<dbReference type="GO" id="GO:0016746">
    <property type="term" value="F:acyltransferase activity"/>
    <property type="evidence" value="ECO:0007669"/>
    <property type="project" value="UniProtKB-KW"/>
</dbReference>
<evidence type="ECO:0000256" key="1">
    <source>
        <dbReference type="ARBA" id="ARBA00009861"/>
    </source>
</evidence>